<dbReference type="EMBL" id="CP018743">
    <property type="protein sequence ID" value="APO81195.1"/>
    <property type="molecule type" value="Genomic_DNA"/>
</dbReference>
<accession>A0A1L5PM81</accession>
<feature type="domain" description="TIR" evidence="1">
    <location>
        <begin position="1"/>
        <end position="135"/>
    </location>
</feature>
<proteinExistence type="predicted"/>
<evidence type="ECO:0000313" key="3">
    <source>
        <dbReference type="Proteomes" id="UP000185146"/>
    </source>
</evidence>
<evidence type="ECO:0000259" key="1">
    <source>
        <dbReference type="PROSITE" id="PS50104"/>
    </source>
</evidence>
<dbReference type="Gene3D" id="3.40.50.10140">
    <property type="entry name" value="Toll/interleukin-1 receptor homology (TIR) domain"/>
    <property type="match status" value="1"/>
</dbReference>
<dbReference type="PROSITE" id="PS50104">
    <property type="entry name" value="TIR"/>
    <property type="match status" value="1"/>
</dbReference>
<dbReference type="SUPFAM" id="SSF52200">
    <property type="entry name" value="Toll/Interleukin receptor TIR domain"/>
    <property type="match status" value="1"/>
</dbReference>
<protein>
    <submittedName>
        <fullName evidence="2">Molecular chaperone Tir</fullName>
    </submittedName>
</protein>
<gene>
    <name evidence="2" type="ORF">BL240_06870</name>
</gene>
<evidence type="ECO:0000313" key="2">
    <source>
        <dbReference type="EMBL" id="APO81195.1"/>
    </source>
</evidence>
<dbReference type="Pfam" id="PF13676">
    <property type="entry name" value="TIR_2"/>
    <property type="match status" value="1"/>
</dbReference>
<dbReference type="AlphaFoldDB" id="A0A1L5PM81"/>
<dbReference type="InterPro" id="IPR035897">
    <property type="entry name" value="Toll_tir_struct_dom_sf"/>
</dbReference>
<reference evidence="2 3" key="1">
    <citation type="submission" date="2016-12" db="EMBL/GenBank/DDBJ databases">
        <title>Draft Genome Sequence of Mercury Resistant Pseudomonas DRA525.</title>
        <authorList>
            <person name="Drace K.M."/>
        </authorList>
    </citation>
    <scope>NUCLEOTIDE SEQUENCE [LARGE SCALE GENOMIC DNA]</scope>
    <source>
        <strain evidence="2 3">DRA525</strain>
    </source>
</reference>
<dbReference type="RefSeq" id="WP_075044335.1">
    <property type="nucleotide sequence ID" value="NZ_CP018743.1"/>
</dbReference>
<organism evidence="2 3">
    <name type="scientific">Pseudomonas putida</name>
    <name type="common">Arthrobacter siderocapsulatus</name>
    <dbReference type="NCBI Taxonomy" id="303"/>
    <lineage>
        <taxon>Bacteria</taxon>
        <taxon>Pseudomonadati</taxon>
        <taxon>Pseudomonadota</taxon>
        <taxon>Gammaproteobacteria</taxon>
        <taxon>Pseudomonadales</taxon>
        <taxon>Pseudomonadaceae</taxon>
        <taxon>Pseudomonas</taxon>
    </lineage>
</organism>
<name>A0A1L5PM81_PSEPU</name>
<sequence>MSPKVFVSHASEDKDRFVLDFAKQLRAHGIDAWLDKWEMLPGDSLVTKIFDEGIKDAQAVIVVLSKNSVSKPWVKYELDAACVKRINTGSKLIPVVIDDCEVPEALKSTLWESIVDTASYQSSLERIIASIFGASDKPALGKPPAYVNSFGVSVAGHNNVDSLVCKLACDFAIKTGSRHISISAFCKDGELVMPEHQLRDSIEFLGEHGTFELQHFLGGEMPSIALTDAGFELYAREHVSNYDAAFSSVVSAIVNNGCTSFLQIKKCLDLTPFLIEHCLRVLAGRQKISVTWFIGGDCAISNVSPSLRRTLQ</sequence>
<dbReference type="SMART" id="SM00255">
    <property type="entry name" value="TIR"/>
    <property type="match status" value="1"/>
</dbReference>
<dbReference type="GO" id="GO:0007165">
    <property type="term" value="P:signal transduction"/>
    <property type="evidence" value="ECO:0007669"/>
    <property type="project" value="InterPro"/>
</dbReference>
<dbReference type="Proteomes" id="UP000185146">
    <property type="component" value="Chromosome"/>
</dbReference>
<dbReference type="InterPro" id="IPR000157">
    <property type="entry name" value="TIR_dom"/>
</dbReference>